<dbReference type="InterPro" id="IPR038377">
    <property type="entry name" value="Na/Glc_symporter_sf"/>
</dbReference>
<dbReference type="EMBL" id="JBHTJO010000002">
    <property type="protein sequence ID" value="MFD0988243.1"/>
    <property type="molecule type" value="Genomic_DNA"/>
</dbReference>
<evidence type="ECO:0000256" key="4">
    <source>
        <dbReference type="ARBA" id="ARBA00022692"/>
    </source>
</evidence>
<dbReference type="Gene3D" id="1.20.1730.10">
    <property type="entry name" value="Sodium/glucose cotransporter"/>
    <property type="match status" value="1"/>
</dbReference>
<feature type="transmembrane region" description="Helical" evidence="8">
    <location>
        <begin position="82"/>
        <end position="101"/>
    </location>
</feature>
<evidence type="ECO:0000256" key="7">
    <source>
        <dbReference type="RuleBase" id="RU362091"/>
    </source>
</evidence>
<evidence type="ECO:0000313" key="10">
    <source>
        <dbReference type="Proteomes" id="UP001597102"/>
    </source>
</evidence>
<dbReference type="InterPro" id="IPR001734">
    <property type="entry name" value="Na/solute_symporter"/>
</dbReference>
<evidence type="ECO:0000256" key="3">
    <source>
        <dbReference type="ARBA" id="ARBA00022448"/>
    </source>
</evidence>
<reference evidence="10" key="1">
    <citation type="journal article" date="2019" name="Int. J. Syst. Evol. Microbiol.">
        <title>The Global Catalogue of Microorganisms (GCM) 10K type strain sequencing project: providing services to taxonomists for standard genome sequencing and annotation.</title>
        <authorList>
            <consortium name="The Broad Institute Genomics Platform"/>
            <consortium name="The Broad Institute Genome Sequencing Center for Infectious Disease"/>
            <person name="Wu L."/>
            <person name="Ma J."/>
        </authorList>
    </citation>
    <scope>NUCLEOTIDE SEQUENCE [LARGE SCALE GENOMIC DNA]</scope>
    <source>
        <strain evidence="10">CCUG 61697</strain>
    </source>
</reference>
<protein>
    <recommendedName>
        <fullName evidence="11">Cation/acetate symporter ActP</fullName>
    </recommendedName>
</protein>
<dbReference type="RefSeq" id="WP_379091150.1">
    <property type="nucleotide sequence ID" value="NZ_JBHTJO010000002.1"/>
</dbReference>
<dbReference type="PANTHER" id="PTHR48086:SF5">
    <property type="entry name" value="NA(+):SOLUTE SYMPORTER (SSF FAMILY)"/>
    <property type="match status" value="1"/>
</dbReference>
<keyword evidence="5 8" id="KW-1133">Transmembrane helix</keyword>
<evidence type="ECO:0008006" key="11">
    <source>
        <dbReference type="Google" id="ProtNLM"/>
    </source>
</evidence>
<comment type="subcellular location">
    <subcellularLocation>
        <location evidence="1">Membrane</location>
        <topology evidence="1">Multi-pass membrane protein</topology>
    </subcellularLocation>
</comment>
<evidence type="ECO:0000256" key="5">
    <source>
        <dbReference type="ARBA" id="ARBA00022989"/>
    </source>
</evidence>
<dbReference type="PROSITE" id="PS50283">
    <property type="entry name" value="NA_SOLUT_SYMP_3"/>
    <property type="match status" value="1"/>
</dbReference>
<comment type="caution">
    <text evidence="9">The sequence shown here is derived from an EMBL/GenBank/DDBJ whole genome shotgun (WGS) entry which is preliminary data.</text>
</comment>
<evidence type="ECO:0000256" key="1">
    <source>
        <dbReference type="ARBA" id="ARBA00004141"/>
    </source>
</evidence>
<dbReference type="InterPro" id="IPR050277">
    <property type="entry name" value="Sodium:Solute_Symporter"/>
</dbReference>
<feature type="transmembrane region" description="Helical" evidence="8">
    <location>
        <begin position="185"/>
        <end position="207"/>
    </location>
</feature>
<name>A0ABW3JD59_9HYPH</name>
<organism evidence="9 10">
    <name type="scientific">Methyloligella solikamskensis</name>
    <dbReference type="NCBI Taxonomy" id="1177756"/>
    <lineage>
        <taxon>Bacteria</taxon>
        <taxon>Pseudomonadati</taxon>
        <taxon>Pseudomonadota</taxon>
        <taxon>Alphaproteobacteria</taxon>
        <taxon>Hyphomicrobiales</taxon>
        <taxon>Hyphomicrobiaceae</taxon>
        <taxon>Methyloligella</taxon>
    </lineage>
</organism>
<keyword evidence="4 8" id="KW-0812">Transmembrane</keyword>
<feature type="transmembrane region" description="Helical" evidence="8">
    <location>
        <begin position="219"/>
        <end position="242"/>
    </location>
</feature>
<sequence>MRPALRLRTPNPHLGAYFGITASAFISLSILLALLEQVGWREATLGPALIVLPVIFYLAVAARTRTMETEDYFASGRRVPSVYNGFMLAATTIGGIGYFAYTGTAFFLGVDAFAIGIGLTFGMLLFTVLFSPYLRKAGAFTVPSFLGFRFGSKILRVASAAALIIPVVFLLAAEIKIAGLVASMFVPIPYSIAVLFVAAIVCGVVILGGMRALTWTGGAQFIVGAIAFAVPLVIVSVLVTVLPAPQLTYGSTLNALETSEINAGFKPGPAEGLAEALPGNTAEAVPKPFLEAFGALSPPAFVMLFLCVAMGAACLPSLLMRTGSSLTVSGQRWAGAWAVLFVAVFAISVPPLAVFAKALMFQDLAQLRPDLLPEWMTALIDKQLMFARDMNASGGLQANEVLLSRDGILLAFPIAAKLPIVCTVIVAAGGIAMAFAAAGSHLYSLGASVSEDIYRLFDREAAALFDLDVPRLPRHTAVWAVSGIFALGTAIYLAIGDIDLMRAALSAFALLAATFFPVLLLSIWWRRYTELGALASLSVGGIIMLVELLVRGFFSSIDLSTGTMAISVLATLLAIGAGVGVSLWDREPSPATTAYFDGLRDPEGEALYDAARHRAAAAAAAAAH</sequence>
<feature type="transmembrane region" description="Helical" evidence="8">
    <location>
        <begin position="531"/>
        <end position="550"/>
    </location>
</feature>
<proteinExistence type="inferred from homology"/>
<feature type="transmembrane region" description="Helical" evidence="8">
    <location>
        <begin position="14"/>
        <end position="35"/>
    </location>
</feature>
<keyword evidence="6 8" id="KW-0472">Membrane</keyword>
<feature type="transmembrane region" description="Helical" evidence="8">
    <location>
        <begin position="334"/>
        <end position="356"/>
    </location>
</feature>
<feature type="transmembrane region" description="Helical" evidence="8">
    <location>
        <begin position="562"/>
        <end position="584"/>
    </location>
</feature>
<accession>A0ABW3JD59</accession>
<feature type="transmembrane region" description="Helical" evidence="8">
    <location>
        <begin position="113"/>
        <end position="134"/>
    </location>
</feature>
<feature type="transmembrane region" description="Helical" evidence="8">
    <location>
        <begin position="507"/>
        <end position="525"/>
    </location>
</feature>
<keyword evidence="3" id="KW-0813">Transport</keyword>
<feature type="transmembrane region" description="Helical" evidence="8">
    <location>
        <begin position="418"/>
        <end position="438"/>
    </location>
</feature>
<gene>
    <name evidence="9" type="ORF">ACFQ2F_14160</name>
</gene>
<evidence type="ECO:0000256" key="8">
    <source>
        <dbReference type="SAM" id="Phobius"/>
    </source>
</evidence>
<evidence type="ECO:0000256" key="2">
    <source>
        <dbReference type="ARBA" id="ARBA00006434"/>
    </source>
</evidence>
<dbReference type="Pfam" id="PF00474">
    <property type="entry name" value="SSF"/>
    <property type="match status" value="2"/>
</dbReference>
<feature type="transmembrane region" description="Helical" evidence="8">
    <location>
        <begin position="477"/>
        <end position="495"/>
    </location>
</feature>
<dbReference type="Proteomes" id="UP001597102">
    <property type="component" value="Unassembled WGS sequence"/>
</dbReference>
<feature type="transmembrane region" description="Helical" evidence="8">
    <location>
        <begin position="154"/>
        <end position="173"/>
    </location>
</feature>
<dbReference type="PANTHER" id="PTHR48086">
    <property type="entry name" value="SODIUM/PROLINE SYMPORTER-RELATED"/>
    <property type="match status" value="1"/>
</dbReference>
<evidence type="ECO:0000313" key="9">
    <source>
        <dbReference type="EMBL" id="MFD0988243.1"/>
    </source>
</evidence>
<feature type="transmembrane region" description="Helical" evidence="8">
    <location>
        <begin position="300"/>
        <end position="319"/>
    </location>
</feature>
<keyword evidence="10" id="KW-1185">Reference proteome</keyword>
<evidence type="ECO:0000256" key="6">
    <source>
        <dbReference type="ARBA" id="ARBA00023136"/>
    </source>
</evidence>
<feature type="transmembrane region" description="Helical" evidence="8">
    <location>
        <begin position="42"/>
        <end position="62"/>
    </location>
</feature>
<comment type="similarity">
    <text evidence="2 7">Belongs to the sodium:solute symporter (SSF) (TC 2.A.21) family.</text>
</comment>